<keyword evidence="3 7" id="KW-0812">Transmembrane</keyword>
<keyword evidence="5 7" id="KW-0472">Membrane</keyword>
<name>A0A543HS31_9MICO</name>
<dbReference type="InterPro" id="IPR010432">
    <property type="entry name" value="RDD"/>
</dbReference>
<sequence>MNASQNFGDLAPSQWPGERLGMPRTGSGSIARVGRRVLALIIDWGYSSVIALAFFNYNSLAILIIFFVAQVVFIPTIGGSVGHRIAGLRVVSLRGGWIGVWRPFLRSLLLCLILPAIVWDSDQRAFHDKIPGTVLIVA</sequence>
<dbReference type="PANTHER" id="PTHR36115">
    <property type="entry name" value="PROLINE-RICH ANTIGEN HOMOLOG-RELATED"/>
    <property type="match status" value="1"/>
</dbReference>
<dbReference type="Pfam" id="PF06271">
    <property type="entry name" value="RDD"/>
    <property type="match status" value="1"/>
</dbReference>
<gene>
    <name evidence="9" type="ORF">FB466_2093</name>
</gene>
<dbReference type="PIRSF" id="PIRSF021697">
    <property type="entry name" value="UCP021697"/>
    <property type="match status" value="1"/>
</dbReference>
<evidence type="ECO:0000256" key="5">
    <source>
        <dbReference type="ARBA" id="ARBA00023136"/>
    </source>
</evidence>
<feature type="transmembrane region" description="Helical" evidence="7">
    <location>
        <begin position="37"/>
        <end position="55"/>
    </location>
</feature>
<organism evidence="9 10">
    <name type="scientific">Klugiella xanthotipulae</name>
    <dbReference type="NCBI Taxonomy" id="244735"/>
    <lineage>
        <taxon>Bacteria</taxon>
        <taxon>Bacillati</taxon>
        <taxon>Actinomycetota</taxon>
        <taxon>Actinomycetes</taxon>
        <taxon>Micrococcales</taxon>
        <taxon>Microbacteriaceae</taxon>
        <taxon>Klugiella</taxon>
    </lineage>
</organism>
<dbReference type="EMBL" id="VFPN01000003">
    <property type="protein sequence ID" value="TQM61157.1"/>
    <property type="molecule type" value="Genomic_DNA"/>
</dbReference>
<comment type="subcellular location">
    <subcellularLocation>
        <location evidence="1">Cell membrane</location>
        <topology evidence="1">Multi-pass membrane protein</topology>
    </subcellularLocation>
</comment>
<dbReference type="InterPro" id="IPR051791">
    <property type="entry name" value="Pra-immunoreactive"/>
</dbReference>
<protein>
    <submittedName>
        <fullName evidence="9">RDD family protein</fullName>
    </submittedName>
</protein>
<evidence type="ECO:0000256" key="3">
    <source>
        <dbReference type="ARBA" id="ARBA00022692"/>
    </source>
</evidence>
<evidence type="ECO:0000313" key="9">
    <source>
        <dbReference type="EMBL" id="TQM61157.1"/>
    </source>
</evidence>
<keyword evidence="2" id="KW-1003">Cell membrane</keyword>
<evidence type="ECO:0000256" key="1">
    <source>
        <dbReference type="ARBA" id="ARBA00004651"/>
    </source>
</evidence>
<feature type="region of interest" description="Disordered" evidence="6">
    <location>
        <begin position="1"/>
        <end position="20"/>
    </location>
</feature>
<accession>A0A543HS31</accession>
<dbReference type="Proteomes" id="UP000318331">
    <property type="component" value="Unassembled WGS sequence"/>
</dbReference>
<proteinExistence type="predicted"/>
<dbReference type="AlphaFoldDB" id="A0A543HS31"/>
<keyword evidence="4 7" id="KW-1133">Transmembrane helix</keyword>
<comment type="caution">
    <text evidence="9">The sequence shown here is derived from an EMBL/GenBank/DDBJ whole genome shotgun (WGS) entry which is preliminary data.</text>
</comment>
<dbReference type="InterPro" id="IPR016795">
    <property type="entry name" value="UCP021697"/>
</dbReference>
<keyword evidence="10" id="KW-1185">Reference proteome</keyword>
<reference evidence="9 10" key="1">
    <citation type="submission" date="2019-06" db="EMBL/GenBank/DDBJ databases">
        <title>Sequencing the genomes of 1000 actinobacteria strains.</title>
        <authorList>
            <person name="Klenk H.-P."/>
        </authorList>
    </citation>
    <scope>NUCLEOTIDE SEQUENCE [LARGE SCALE GENOMIC DNA]</scope>
    <source>
        <strain evidence="9 10">DSM 18031</strain>
    </source>
</reference>
<dbReference type="PANTHER" id="PTHR36115:SF6">
    <property type="entry name" value="PROLINE-RICH ANTIGEN HOMOLOG"/>
    <property type="match status" value="1"/>
</dbReference>
<evidence type="ECO:0000313" key="10">
    <source>
        <dbReference type="Proteomes" id="UP000318331"/>
    </source>
</evidence>
<evidence type="ECO:0000256" key="4">
    <source>
        <dbReference type="ARBA" id="ARBA00022989"/>
    </source>
</evidence>
<dbReference type="GO" id="GO:0005886">
    <property type="term" value="C:plasma membrane"/>
    <property type="evidence" value="ECO:0007669"/>
    <property type="project" value="UniProtKB-SubCell"/>
</dbReference>
<evidence type="ECO:0000256" key="2">
    <source>
        <dbReference type="ARBA" id="ARBA00022475"/>
    </source>
</evidence>
<evidence type="ECO:0000259" key="8">
    <source>
        <dbReference type="Pfam" id="PF06271"/>
    </source>
</evidence>
<evidence type="ECO:0000256" key="6">
    <source>
        <dbReference type="SAM" id="MobiDB-lite"/>
    </source>
</evidence>
<feature type="domain" description="RDD" evidence="8">
    <location>
        <begin position="31"/>
        <end position="130"/>
    </location>
</feature>
<evidence type="ECO:0000256" key="7">
    <source>
        <dbReference type="SAM" id="Phobius"/>
    </source>
</evidence>
<feature type="transmembrane region" description="Helical" evidence="7">
    <location>
        <begin position="103"/>
        <end position="119"/>
    </location>
</feature>
<feature type="transmembrane region" description="Helical" evidence="7">
    <location>
        <begin position="61"/>
        <end position="82"/>
    </location>
</feature>